<evidence type="ECO:0000313" key="1">
    <source>
        <dbReference type="EMBL" id="GCE23553.1"/>
    </source>
</evidence>
<proteinExistence type="predicted"/>
<organism evidence="1 2">
    <name type="scientific">Dictyobacter kobayashii</name>
    <dbReference type="NCBI Taxonomy" id="2014872"/>
    <lineage>
        <taxon>Bacteria</taxon>
        <taxon>Bacillati</taxon>
        <taxon>Chloroflexota</taxon>
        <taxon>Ktedonobacteria</taxon>
        <taxon>Ktedonobacterales</taxon>
        <taxon>Dictyobacteraceae</taxon>
        <taxon>Dictyobacter</taxon>
    </lineage>
</organism>
<accession>A0A402AWX7</accession>
<comment type="caution">
    <text evidence="1">The sequence shown here is derived from an EMBL/GenBank/DDBJ whole genome shotgun (WGS) entry which is preliminary data.</text>
</comment>
<reference evidence="2" key="1">
    <citation type="submission" date="2018-12" db="EMBL/GenBank/DDBJ databases">
        <title>Tengunoibacter tsumagoiensis gen. nov., sp. nov., Dictyobacter kobayashii sp. nov., D. alpinus sp. nov., and D. joshuensis sp. nov. and description of Dictyobacteraceae fam. nov. within the order Ktedonobacterales isolated from Tengu-no-mugimeshi.</title>
        <authorList>
            <person name="Wang C.M."/>
            <person name="Zheng Y."/>
            <person name="Sakai Y."/>
            <person name="Toyoda A."/>
            <person name="Minakuchi Y."/>
            <person name="Abe K."/>
            <person name="Yokota A."/>
            <person name="Yabe S."/>
        </authorList>
    </citation>
    <scope>NUCLEOTIDE SEQUENCE [LARGE SCALE GENOMIC DNA]</scope>
    <source>
        <strain evidence="2">Uno11</strain>
    </source>
</reference>
<name>A0A402AWX7_9CHLR</name>
<dbReference type="Proteomes" id="UP000287188">
    <property type="component" value="Unassembled WGS sequence"/>
</dbReference>
<protein>
    <submittedName>
        <fullName evidence="1">Uncharacterized protein</fullName>
    </submittedName>
</protein>
<gene>
    <name evidence="1" type="ORF">KDK_73530</name>
</gene>
<sequence length="40" mass="4425">MPNDADLFKNSDGVKQWAIEPDIAQKLWTLSLELIGQPAA</sequence>
<dbReference type="AlphaFoldDB" id="A0A402AWX7"/>
<dbReference type="EMBL" id="BIFS01000002">
    <property type="protein sequence ID" value="GCE23553.1"/>
    <property type="molecule type" value="Genomic_DNA"/>
</dbReference>
<keyword evidence="2" id="KW-1185">Reference proteome</keyword>
<evidence type="ECO:0000313" key="2">
    <source>
        <dbReference type="Proteomes" id="UP000287188"/>
    </source>
</evidence>